<evidence type="ECO:0000313" key="3">
    <source>
        <dbReference type="Proteomes" id="UP000695022"/>
    </source>
</evidence>
<sequence length="318" mass="36765">MTSATGTDDPPEGAGARGVPPVIEAMISRIANSNCRLKNQQIGEPDLTTDEKHVFVKGVFTNNPAAFLSRFWKALLPEDMQNFVDSVADYELQFYRCQVASLHQPARERSSRNLVRNRRYNAIKGLTAEGYFSDDSMMQRNPLMYQQMVGQYLTEEERNEQIKARQRELDGRISNVLMNCIDNEAMQRTKDYELDLEEGAMEEEEDDEEEEDEEKEEEEGDGDEEVDKNYKRSPSTLDQREKDMLKSEFLHVMHERFLSGSDVDFDYSTIDSNTDYDDLQTIGRDEEDKYFDEEEPFSFRQKLSASGITCTDDDDDDD</sequence>
<evidence type="ECO:0000256" key="1">
    <source>
        <dbReference type="SAM" id="MobiDB-lite"/>
    </source>
</evidence>
<keyword evidence="3" id="KW-1185">Reference proteome</keyword>
<name>A0ABM1EFB9_PRICU</name>
<reference evidence="4" key="1">
    <citation type="submission" date="2025-08" db="UniProtKB">
        <authorList>
            <consortium name="RefSeq"/>
        </authorList>
    </citation>
    <scope>IDENTIFICATION</scope>
</reference>
<organism evidence="3 4">
    <name type="scientific">Priapulus caudatus</name>
    <name type="common">Priapulid worm</name>
    <dbReference type="NCBI Taxonomy" id="37621"/>
    <lineage>
        <taxon>Eukaryota</taxon>
        <taxon>Metazoa</taxon>
        <taxon>Ecdysozoa</taxon>
        <taxon>Scalidophora</taxon>
        <taxon>Priapulida</taxon>
        <taxon>Priapulimorpha</taxon>
        <taxon>Priapulimorphida</taxon>
        <taxon>Priapulidae</taxon>
        <taxon>Priapulus</taxon>
    </lineage>
</organism>
<accession>A0ABM1EFB9</accession>
<dbReference type="RefSeq" id="XP_014670890.1">
    <property type="nucleotide sequence ID" value="XM_014815404.1"/>
</dbReference>
<evidence type="ECO:0000313" key="4">
    <source>
        <dbReference type="RefSeq" id="XP_014670890.1"/>
    </source>
</evidence>
<dbReference type="Proteomes" id="UP000695022">
    <property type="component" value="Unplaced"/>
</dbReference>
<feature type="non-terminal residue" evidence="4">
    <location>
        <position position="318"/>
    </location>
</feature>
<dbReference type="PANTHER" id="PTHR31840:SF1">
    <property type="entry name" value="COILED-COIL DOMAIN-CONTAINING PROTEIN 97"/>
    <property type="match status" value="1"/>
</dbReference>
<proteinExistence type="predicted"/>
<dbReference type="InterPro" id="IPR018613">
    <property type="entry name" value="Ccdc97-like"/>
</dbReference>
<dbReference type="PANTHER" id="PTHR31840">
    <property type="entry name" value="COILED-COIL DOMAIN-CONTAINING PROTEIN 97"/>
    <property type="match status" value="1"/>
</dbReference>
<dbReference type="InterPro" id="IPR040233">
    <property type="entry name" value="CCD97-like_C"/>
</dbReference>
<feature type="region of interest" description="Disordered" evidence="1">
    <location>
        <begin position="263"/>
        <end position="318"/>
    </location>
</feature>
<dbReference type="GeneID" id="106811702"/>
<feature type="compositionally biased region" description="Acidic residues" evidence="1">
    <location>
        <begin position="199"/>
        <end position="226"/>
    </location>
</feature>
<gene>
    <name evidence="4" type="primary">LOC106811702</name>
</gene>
<protein>
    <submittedName>
        <fullName evidence="4">Coiled-coil domain-containing protein 97-like</fullName>
    </submittedName>
</protein>
<feature type="region of interest" description="Disordered" evidence="1">
    <location>
        <begin position="199"/>
        <end position="241"/>
    </location>
</feature>
<evidence type="ECO:0000259" key="2">
    <source>
        <dbReference type="Pfam" id="PF09747"/>
    </source>
</evidence>
<dbReference type="Pfam" id="PF09747">
    <property type="entry name" value="CCD97-like_C"/>
    <property type="match status" value="1"/>
</dbReference>
<feature type="domain" description="CCD97-like C-terminal" evidence="2">
    <location>
        <begin position="117"/>
        <end position="294"/>
    </location>
</feature>